<reference evidence="1 2" key="1">
    <citation type="journal article" date="2020" name="FEMS Microbiol. Ecol.">
        <title>Temporal dynamics of bacterial communities during seed development and maturation.</title>
        <authorList>
            <person name="Chesneau G."/>
            <person name="Torres-Cortes G."/>
            <person name="Briand M."/>
            <person name="Darrasse A."/>
            <person name="Preveaux A."/>
            <person name="Marais C."/>
            <person name="Jacques M.A."/>
            <person name="Shade A."/>
            <person name="Barret M."/>
        </authorList>
    </citation>
    <scope>NUCLEOTIDE SEQUENCE [LARGE SCALE GENOMIC DNA]</scope>
    <source>
        <strain evidence="1 2">CFBP13709</strain>
    </source>
</reference>
<accession>A0ACC5PT46</accession>
<evidence type="ECO:0000313" key="1">
    <source>
        <dbReference type="EMBL" id="MBD8128113.1"/>
    </source>
</evidence>
<organism evidence="1 2">
    <name type="scientific">Enterobacter agglomerans</name>
    <name type="common">Erwinia herbicola</name>
    <name type="synonym">Pantoea agglomerans</name>
    <dbReference type="NCBI Taxonomy" id="549"/>
    <lineage>
        <taxon>Bacteria</taxon>
        <taxon>Pseudomonadati</taxon>
        <taxon>Pseudomonadota</taxon>
        <taxon>Gammaproteobacteria</taxon>
        <taxon>Enterobacterales</taxon>
        <taxon>Erwiniaceae</taxon>
        <taxon>Pantoea</taxon>
        <taxon>Pantoea agglomerans group</taxon>
    </lineage>
</organism>
<keyword evidence="2" id="KW-1185">Reference proteome</keyword>
<dbReference type="EMBL" id="JACYNR010000013">
    <property type="protein sequence ID" value="MBD8128113.1"/>
    <property type="molecule type" value="Genomic_DNA"/>
</dbReference>
<name>A0ACC5PT46_ENTAG</name>
<evidence type="ECO:0000313" key="2">
    <source>
        <dbReference type="Proteomes" id="UP000610459"/>
    </source>
</evidence>
<proteinExistence type="predicted"/>
<protein>
    <submittedName>
        <fullName evidence="1">Uncharacterized protein</fullName>
    </submittedName>
</protein>
<gene>
    <name evidence="1" type="ORF">IFT41_18615</name>
</gene>
<dbReference type="Proteomes" id="UP000610459">
    <property type="component" value="Unassembled WGS sequence"/>
</dbReference>
<sequence length="936" mass="104493">MRIIDLNVSGAERFDNIDRILQSEAFKQLDAIIRAQINGLENPIFKSPTGDEISYSRPHNSILIEGGRGSGKTTFLLNALEYLQDQSRCSSQHWFKGMSSKLQILPPIDPTLIETKEHIIIVIISLIDAALDNVKNNPEADRTAVNESRRKMAEGLGLLDGIGKTKPYGDEWEDPEWIMSRGLRKARNGRAFEIKFQSYIYEALKILDKKAFVLAFDDVDTNFEHGRTILETMRKYLTSPQLVLLISGDLELYGRLVRRNIYDNFGKSIMEYDPDVIGKEITGISSAVQELEEQYLLKVVPPQNRISMIPLGEIIQIESSNEIMVVPFGMTDQTPLREWASKNIHQKLLSRGLNDERASHHPFLELISREHLRLVIGYLRAIGNQDPGAARKGVFSVFEARLRLSGIDSLQLAHTTHNGALLLMFRWLVKQDKPTSLSRIGVSSDVDKAIILHCFGLAISKELKGSPATCLRTLLTLNLPIAMMQRTIYAKLEIRKAILEFIWDDASPNLIEVAGRIGSIARLDTNERSNSIGYLEASCFGSVGTKRKEDRAEILQRMFGVPKAKKSSDVGTVIALHNTIGKGSEGLSANAWITKLSSNTQIAGMSSLKGVIWFPLNDLADRCGDFKEVLDLVTYERYSSRGERFRSVSSISLLAAISTMLDGEENRSLNELALSSIIPAFLPSSDDITAAGSLEMEGDDAITGAEEDEDTYPLEAQVESDFPIFIERINAWKRFALHFTNGSEQYHPKTAEVSATELARIAERIHDQLVSLDEEVTLMWKTGHILHRQITNILHALLVSTSGSLGRMDSPKSSDRPLVEALRRASANEAKIFHPLAAIVISCPLVWAFLNPKESYKASGTITDILRDEVEIALKAFQEKYGSEEASFDPTWLSPPQITVTIGRTNIANPRTVQQEGFFDLLNVVPRYYPKLGLAK</sequence>
<comment type="caution">
    <text evidence="1">The sequence shown here is derived from an EMBL/GenBank/DDBJ whole genome shotgun (WGS) entry which is preliminary data.</text>
</comment>